<evidence type="ECO:0000256" key="11">
    <source>
        <dbReference type="ARBA" id="ARBA00022741"/>
    </source>
</evidence>
<dbReference type="Gene3D" id="3.40.50.300">
    <property type="entry name" value="P-loop containing nucleotide triphosphate hydrolases"/>
    <property type="match status" value="1"/>
</dbReference>
<dbReference type="Pfam" id="PF20915">
    <property type="entry name" value="VPg"/>
    <property type="match status" value="1"/>
</dbReference>
<protein>
    <recommendedName>
        <fullName evidence="3">Genome polyprotein</fullName>
    </recommendedName>
</protein>
<dbReference type="GO" id="GO:0003723">
    <property type="term" value="F:RNA binding"/>
    <property type="evidence" value="ECO:0007669"/>
    <property type="project" value="InterPro"/>
</dbReference>
<keyword evidence="5" id="KW-0191">Covalent protein-RNA linkage</keyword>
<dbReference type="InterPro" id="IPR014759">
    <property type="entry name" value="Helicase_SF3_ssRNA_vir"/>
</dbReference>
<comment type="catalytic activity">
    <reaction evidence="22">
        <text>a ribonucleoside 5'-triphosphate + H2O = a ribonucleoside 5'-diphosphate + phosphate + H(+)</text>
        <dbReference type="Rhea" id="RHEA:23680"/>
        <dbReference type="ChEBI" id="CHEBI:15377"/>
        <dbReference type="ChEBI" id="CHEBI:15378"/>
        <dbReference type="ChEBI" id="CHEBI:43474"/>
        <dbReference type="ChEBI" id="CHEBI:57930"/>
        <dbReference type="ChEBI" id="CHEBI:61557"/>
        <dbReference type="EC" id="3.6.1.15"/>
    </reaction>
</comment>
<dbReference type="InterPro" id="IPR029053">
    <property type="entry name" value="Viral_coat"/>
</dbReference>
<keyword evidence="12" id="KW-0378">Hydrolase</keyword>
<evidence type="ECO:0000259" key="24">
    <source>
        <dbReference type="PROSITE" id="PS51218"/>
    </source>
</evidence>
<dbReference type="Gene3D" id="3.30.70.270">
    <property type="match status" value="2"/>
</dbReference>
<keyword evidence="17" id="KW-1035">Host cytoplasm</keyword>
<feature type="domain" description="RdRp catalytic" evidence="23">
    <location>
        <begin position="1431"/>
        <end position="1556"/>
    </location>
</feature>
<evidence type="ECO:0000256" key="3">
    <source>
        <dbReference type="ARBA" id="ARBA00020107"/>
    </source>
</evidence>
<evidence type="ECO:0000256" key="19">
    <source>
        <dbReference type="ARBA" id="ARBA00045380"/>
    </source>
</evidence>
<dbReference type="InterPro" id="IPR009003">
    <property type="entry name" value="Peptidase_S1_PA"/>
</dbReference>
<dbReference type="SUPFAM" id="SSF50494">
    <property type="entry name" value="Trypsin-like serine proteases"/>
    <property type="match status" value="1"/>
</dbReference>
<keyword evidence="10" id="KW-0548">Nucleotidyltransferase</keyword>
<comment type="function">
    <text evidence="18">Together with NTPase and NS4, initiates the formation of the replication complex. Induces the proliferation of the host smooth ER membranes forming long tubular structures. These remodeled membranes probably form the viral factories that contain the replication complex.</text>
</comment>
<evidence type="ECO:0000256" key="8">
    <source>
        <dbReference type="ARBA" id="ARBA00022670"/>
    </source>
</evidence>
<keyword evidence="6" id="KW-0597">Phosphoprotein</keyword>
<dbReference type="InterPro" id="IPR033703">
    <property type="entry name" value="Rhv-like"/>
</dbReference>
<organism evidence="26">
    <name type="scientific">Eidolon bat calicivirus</name>
    <dbReference type="NCBI Taxonomy" id="3141874"/>
    <lineage>
        <taxon>Viruses</taxon>
        <taxon>Riboviria</taxon>
        <taxon>Orthornavirae</taxon>
        <taxon>Pisuviricota</taxon>
        <taxon>Pisoniviricetes</taxon>
        <taxon>Picornavirales</taxon>
        <taxon>Caliciviridae</taxon>
    </lineage>
</organism>
<dbReference type="Gene3D" id="6.10.250.3230">
    <property type="match status" value="1"/>
</dbReference>
<feature type="domain" description="Peptidase C24" evidence="25">
    <location>
        <begin position="1041"/>
        <end position="1190"/>
    </location>
</feature>
<dbReference type="Pfam" id="PF00680">
    <property type="entry name" value="RdRP_1"/>
    <property type="match status" value="1"/>
</dbReference>
<evidence type="ECO:0000256" key="13">
    <source>
        <dbReference type="ARBA" id="ARBA00022807"/>
    </source>
</evidence>
<dbReference type="InterPro" id="IPR004005">
    <property type="entry name" value="Calicivirus_coat"/>
</dbReference>
<name>A0AAU7E389_9CALI</name>
<dbReference type="GO" id="GO:0030430">
    <property type="term" value="C:host cell cytoplasm"/>
    <property type="evidence" value="ECO:0007669"/>
    <property type="project" value="UniProtKB-SubCell"/>
</dbReference>
<dbReference type="EMBL" id="PP712007">
    <property type="protein sequence ID" value="XBH24167.1"/>
    <property type="molecule type" value="Genomic_RNA"/>
</dbReference>
<evidence type="ECO:0000256" key="9">
    <source>
        <dbReference type="ARBA" id="ARBA00022679"/>
    </source>
</evidence>
<dbReference type="GO" id="GO:0005524">
    <property type="term" value="F:ATP binding"/>
    <property type="evidence" value="ECO:0007669"/>
    <property type="project" value="UniProtKB-KW"/>
</dbReference>
<keyword evidence="8" id="KW-0645">Protease</keyword>
<evidence type="ECO:0000259" key="25">
    <source>
        <dbReference type="PROSITE" id="PS51894"/>
    </source>
</evidence>
<dbReference type="InterPro" id="IPR049434">
    <property type="entry name" value="VPg"/>
</dbReference>
<keyword evidence="13" id="KW-0788">Thiol protease</keyword>
<dbReference type="InterPro" id="IPR000317">
    <property type="entry name" value="Peptidase_C24"/>
</dbReference>
<keyword evidence="9" id="KW-0808">Transferase</keyword>
<evidence type="ECO:0000256" key="4">
    <source>
        <dbReference type="ARBA" id="ARBA00022484"/>
    </source>
</evidence>
<dbReference type="Pfam" id="PF03510">
    <property type="entry name" value="Peptidase_C24"/>
    <property type="match status" value="1"/>
</dbReference>
<evidence type="ECO:0000256" key="1">
    <source>
        <dbReference type="ARBA" id="ARBA00004192"/>
    </source>
</evidence>
<dbReference type="GO" id="GO:0017111">
    <property type="term" value="F:ribonucleoside triphosphate phosphatase activity"/>
    <property type="evidence" value="ECO:0007669"/>
    <property type="project" value="UniProtKB-EC"/>
</dbReference>
<evidence type="ECO:0000256" key="16">
    <source>
        <dbReference type="ARBA" id="ARBA00022953"/>
    </source>
</evidence>
<dbReference type="GO" id="GO:0004197">
    <property type="term" value="F:cysteine-type endopeptidase activity"/>
    <property type="evidence" value="ECO:0007669"/>
    <property type="project" value="InterPro"/>
</dbReference>
<evidence type="ECO:0000256" key="12">
    <source>
        <dbReference type="ARBA" id="ARBA00022801"/>
    </source>
</evidence>
<evidence type="ECO:0000256" key="20">
    <source>
        <dbReference type="ARBA" id="ARBA00046180"/>
    </source>
</evidence>
<evidence type="ECO:0000256" key="10">
    <source>
        <dbReference type="ARBA" id="ARBA00022695"/>
    </source>
</evidence>
<dbReference type="GO" id="GO:0006351">
    <property type="term" value="P:DNA-templated transcription"/>
    <property type="evidence" value="ECO:0007669"/>
    <property type="project" value="InterPro"/>
</dbReference>
<dbReference type="Pfam" id="PF00910">
    <property type="entry name" value="RNA_helicase"/>
    <property type="match status" value="1"/>
</dbReference>
<comment type="function">
    <text evidence="19">Displays NTPase activity, but no helicase activity. Induces the formation of convoluted membranes derived from the host ER. These remodeled membranes probably form the viral factories that contain the replication complex. Together with NS2 and NS4, initiates the formation of the replication complex.</text>
</comment>
<sequence length="2252" mass="246511">MAAFSRFLPPRDPYSPFPLPREREGEDYWVRVPGNDVYRYSGSFPSVPRYKPRFVPEGLEDLWRPPTTQSPQDWVSWFLGHPLPVSGRSPTDVAGLLEILSQVDQALLDPHHEMRQDPGMDETLLREIRDFLLGVLPIPATRQHYDRVKLNLDQLRQLNNDPTSWKKLPFRALKDIMRASYAKVRKCGDMAWITATKIMDWFSNVWDDLPSLKELVAAGIQGMQNNFAMDVTTTLGHLSSWFKPTALMIIWQAHRNSLAGWITTLTALVELYSSFATVGPMIVDLIKWFLEKLVDYSEVAFNKFLDWFNSMFHPQSPTDLCIFMLGLIGLGFFVVTGRVMPHSWVSSLMKGISLATGLASVVKLVTNLRDFFLEQRRRHELITFMVRASALIETIDSGEISGTDDAKGLLNCAEIINNEGLSIINESPTSTGAGLVRSMLATVAERVNRLNFQLRVDEPRRPPIMVVFGGAPGIGKTMLAYHLAKRMNLPTSTFSLTNDHHDTYTGNPIAIWDEFDTDEKGVFVETVIGLVNTATFPLNCDRVENKGKCFSSKYIFATTNYPTPVVPTHPRAQAFWRRIMYVDVTAPAIDDFIKKNPGKEIPKELYKEDMSHLVLNLRPHFGIDPSGALLDGRQARSTCLSIDQLLNKIKTKYVSQGNAPHIMWVQLPGPVIPEALNTVRGWALWAGSPVTVCTDISQSEIDNPAGPGKIVLSSQPAPRGVHTFSANALSSVRTNQAGVWAANSLSDLFCLTSPPPNSWTQRSVLYNTYGKTLTVHDTPVNITQVPNPRRIVRVSSPNEIIRPLWNHMSWASLPGLFRICAGYVAGANWVDLFTKLVEELKFMPNPECTLFRTPACDIVFYTCVGAIIVVTPSRIPILAGGVYPDCIHKHPFQTSWPDMFIWFCTTWIEGMMPLMPLVLTMHNVSYLILRDHRKMEAKGKNKHGRGARHVMSDDQYQEWQDARRDWRRDLTAAEFLEMRERAAAGAMDPDSQRLRAWLELRQMRAATGNYQHVTVIGREGVRNEIIRTAPRRAPREPDYYAEGANHMVRFYSGDSPVGWGVHIGNGRVATVSHVAESATEMDGYPFKIEEKTLDYCVVSSPYRGPSKQLGTGPPVYFTDLRRPVKVIEESTFDTTCTRVRGWSLRILDGSNTAPGDCGLPYYNATGKVVGLHSAASVEGEVKLASRVLTSEPPPSQVIQWKGLCVTKGPSVGGMPTGTKFHRSPGHLKVYDWETHDPAPYGVGDPRYSHTQVDMLVNGLRPYQETKVIDFDPVLMSRAIHHTRQCITGAIGTHQSRNLTYHEAVMTLDPATSCGPRVPGLKRDYWDEENQCYTGELEKRLQYCWDAAQRGEPLPNIYKLALKDELRPIEKNKEGKRRLLWGADAGVTLVANGALKGLSDRLAAVVPLTPISVGINMDSPVVEVINQALVGRVIYCVDYSKWDSTMQPAVISAALDILCDLCEQTPLTSAAFATLRSQAIGMFEDAQIKTVTGLPSGMPFTSLINSVCHMLLFSMGVLSVYQKYNLPYTGCVFDNEVVLVYGDDGLYGLTTATASLFPEIVESFKLFGLRPTSTDKTDEIRPTLCPTFLKRELINTPRGVRAALDKTSILRQFLWVKGGKTVDIYSPVTICPTERGNQLENALAYASVHGVDFWDECANLARKTAKAEGLSLIPSYHESTVLYEAWYGGAREVLPTSTEPVGQLVFEMEGDRPTSGGAPAPPGAVPAEQAVVVSTGAPAPPPGATATALAVSTGVLPALPDEILSTFAVCGQLVWNSRQAAGSLLGTLPLGPALNPYLKHLSAMYCAWSGGVEIRINISGSGMFAGSIAVVCLPPGVDPTRVTNPGVFPHAILDAKVASGITVQLPDINPKDYHPTGDTDPTTTLAVYVYNPLVNPFNPAVITQVYVTAETRPTPGFGFAMLRPPDEGSSTVSLARLLPIRLGYEKGNRSGGTVTGATLVSVAQQTNYHWNAGGTTLGWSLGPPSTFAVNLDNFSGSTAPRARRIIPMGTTLVSGIPQHTPDSIVSTLTGQPLSCNCLAFAGVISGQSNPSDLYEGQARTVVVATYTGANNITGPLNGNNALTLDLAPTITPGNLGVVFLSESVSTSTSFTSAGPFVHGPASQLTQVVTPLAGVNYSVGSLGPNTLFCWQEEIPSDWPGVGRVLATQLWHTASLLASGQVVIPQGKFAVFQVEDGGSSWQLAISASGHCYTGGSPGDSVTLTPDTTFNFLGLQPISYALMGPVGQSGHRAYNG</sequence>
<dbReference type="CDD" id="cd23192">
    <property type="entry name" value="Caliciviridae_RdRp"/>
    <property type="match status" value="1"/>
</dbReference>
<evidence type="ECO:0000259" key="23">
    <source>
        <dbReference type="PROSITE" id="PS50507"/>
    </source>
</evidence>
<dbReference type="SUPFAM" id="SSF88633">
    <property type="entry name" value="Positive stranded ssRNA viruses"/>
    <property type="match status" value="1"/>
</dbReference>
<dbReference type="PROSITE" id="PS51894">
    <property type="entry name" value="CV_3CL_PRO"/>
    <property type="match status" value="1"/>
</dbReference>
<comment type="function">
    <text evidence="21">Probable key protein responsible for the formation of membrane alterations by the virus. Induces the formation of convoluted membranes derived from the host ER. These remodeled membranes probably form the viral factories that contain the replication complex. Together with NS2 and NTPase, initiates the formation of the replication complex.</text>
</comment>
<dbReference type="InterPro" id="IPR027417">
    <property type="entry name" value="P-loop_NTPase"/>
</dbReference>
<evidence type="ECO:0000256" key="22">
    <source>
        <dbReference type="ARBA" id="ARBA00047631"/>
    </source>
</evidence>
<dbReference type="InterPro" id="IPR001205">
    <property type="entry name" value="RNA-dir_pol_C"/>
</dbReference>
<evidence type="ECO:0000256" key="2">
    <source>
        <dbReference type="ARBA" id="ARBA00004328"/>
    </source>
</evidence>
<dbReference type="CDD" id="cd00205">
    <property type="entry name" value="rhv_like"/>
    <property type="match status" value="1"/>
</dbReference>
<dbReference type="GO" id="GO:0003724">
    <property type="term" value="F:RNA helicase activity"/>
    <property type="evidence" value="ECO:0007669"/>
    <property type="project" value="InterPro"/>
</dbReference>
<dbReference type="PROSITE" id="PS51218">
    <property type="entry name" value="SF3_HELICASE_2"/>
    <property type="match status" value="1"/>
</dbReference>
<dbReference type="InterPro" id="IPR043502">
    <property type="entry name" value="DNA/RNA_pol_sf"/>
</dbReference>
<dbReference type="InterPro" id="IPR004004">
    <property type="entry name" value="Helic/Pol/Pept_Calicivir-typ"/>
</dbReference>
<dbReference type="Gene3D" id="1.10.260.110">
    <property type="match status" value="1"/>
</dbReference>
<reference evidence="26" key="1">
    <citation type="journal article" date="2024" name="Microbiome">
        <title>Substantial viral diversity in bats and rodents from East Africa: insights into evolution, recombination, and cocirculation.</title>
        <authorList>
            <person name="Wang D."/>
            <person name="Yang X."/>
            <person name="Ren Z."/>
            <person name="Hu B."/>
            <person name="Zhao H."/>
            <person name="Yang K."/>
            <person name="Shi P."/>
            <person name="Zhang Z."/>
            <person name="Feng Q."/>
            <person name="Nawenja C.V."/>
            <person name="Obanda V."/>
            <person name="Robert K."/>
            <person name="Nalikka B."/>
            <person name="Waruhiu C.N."/>
            <person name="Ochola G.O."/>
            <person name="Onyuok S.O."/>
            <person name="Ochieng H."/>
            <person name="Li B."/>
            <person name="Zhu Y."/>
            <person name="Si H."/>
            <person name="Yin J."/>
            <person name="Kristiansen K."/>
            <person name="Jin X."/>
            <person name="Xu X."/>
            <person name="Xiao M."/>
            <person name="Agwanda B."/>
            <person name="Ommeh S."/>
            <person name="Li J."/>
            <person name="Shi Z.L."/>
        </authorList>
    </citation>
    <scope>NUCLEOTIDE SEQUENCE</scope>
    <source>
        <strain evidence="26">12A/Kenya/BAT613/2015</strain>
    </source>
</reference>
<proteinExistence type="predicted"/>
<dbReference type="SUPFAM" id="SSF52540">
    <property type="entry name" value="P-loop containing nucleoside triphosphate hydrolases"/>
    <property type="match status" value="1"/>
</dbReference>
<evidence type="ECO:0000256" key="17">
    <source>
        <dbReference type="ARBA" id="ARBA00023200"/>
    </source>
</evidence>
<dbReference type="PRINTS" id="PR00916">
    <property type="entry name" value="2CENDOPTASE"/>
</dbReference>
<keyword evidence="16" id="KW-0693">Viral RNA replication</keyword>
<dbReference type="InterPro" id="IPR007094">
    <property type="entry name" value="RNA-dir_pol_PSvirus"/>
</dbReference>
<dbReference type="PRINTS" id="PR00918">
    <property type="entry name" value="CALICVIRUSNS"/>
</dbReference>
<keyword evidence="11" id="KW-0547">Nucleotide-binding</keyword>
<evidence type="ECO:0000256" key="5">
    <source>
        <dbReference type="ARBA" id="ARBA00022520"/>
    </source>
</evidence>
<dbReference type="PROSITE" id="PS50507">
    <property type="entry name" value="RDRP_SSRNA_POS"/>
    <property type="match status" value="1"/>
</dbReference>
<keyword evidence="14" id="KW-0067">ATP-binding</keyword>
<evidence type="ECO:0000313" key="26">
    <source>
        <dbReference type="EMBL" id="XBH24167.1"/>
    </source>
</evidence>
<evidence type="ECO:0000256" key="7">
    <source>
        <dbReference type="ARBA" id="ARBA00022561"/>
    </source>
</evidence>
<dbReference type="SUPFAM" id="SSF56672">
    <property type="entry name" value="DNA/RNA polymerases"/>
    <property type="match status" value="1"/>
</dbReference>
<evidence type="ECO:0000256" key="15">
    <source>
        <dbReference type="ARBA" id="ARBA00022844"/>
    </source>
</evidence>
<dbReference type="Gene3D" id="1.20.960.20">
    <property type="match status" value="1"/>
</dbReference>
<dbReference type="GO" id="GO:0003968">
    <property type="term" value="F:RNA-directed RNA polymerase activity"/>
    <property type="evidence" value="ECO:0007669"/>
    <property type="project" value="UniProtKB-KW"/>
</dbReference>
<comment type="function">
    <text evidence="20">Viral genome-linked protein is covalently linked to the 5'-end of the positive-strand, negative-strand genomic RNAs and subgenomic RNA. Acts as a genome-linked replication primer. May recruit ribosome to viral RNA thereby promoting viral proteins translation. Interacts with host translation initiation complex to allow the translation of viral proteins.</text>
</comment>
<dbReference type="GO" id="GO:0019028">
    <property type="term" value="C:viral capsid"/>
    <property type="evidence" value="ECO:0007669"/>
    <property type="project" value="UniProtKB-KW"/>
</dbReference>
<evidence type="ECO:0000256" key="14">
    <source>
        <dbReference type="ARBA" id="ARBA00022840"/>
    </source>
</evidence>
<dbReference type="GO" id="GO:0006508">
    <property type="term" value="P:proteolysis"/>
    <property type="evidence" value="ECO:0007669"/>
    <property type="project" value="UniProtKB-KW"/>
</dbReference>
<evidence type="ECO:0000256" key="21">
    <source>
        <dbReference type="ARBA" id="ARBA00046246"/>
    </source>
</evidence>
<reference evidence="26" key="2">
    <citation type="submission" date="2024-02" db="EMBL/GenBank/DDBJ databases">
        <authorList>
            <person name="Hu B."/>
        </authorList>
    </citation>
    <scope>NUCLEOTIDE SEQUENCE</scope>
    <source>
        <strain evidence="26">12A/Kenya/BAT613/2015</strain>
    </source>
</reference>
<evidence type="ECO:0000256" key="18">
    <source>
        <dbReference type="ARBA" id="ARBA00045264"/>
    </source>
</evidence>
<keyword evidence="4" id="KW-0696">RNA-directed RNA polymerase</keyword>
<dbReference type="InterPro" id="IPR000605">
    <property type="entry name" value="Helicase_SF3_ssDNA/RNA_vir"/>
</dbReference>
<keyword evidence="7" id="KW-0167">Capsid protein</keyword>
<dbReference type="Gene3D" id="2.60.120.20">
    <property type="match status" value="1"/>
</dbReference>
<keyword evidence="15" id="KW-0946">Virion</keyword>
<accession>A0AAU7E389</accession>
<comment type="subcellular location">
    <subcellularLocation>
        <location evidence="1">Host cytoplasm</location>
    </subcellularLocation>
    <subcellularLocation>
        <location evidence="2">Virion</location>
    </subcellularLocation>
</comment>
<evidence type="ECO:0000256" key="6">
    <source>
        <dbReference type="ARBA" id="ARBA00022553"/>
    </source>
</evidence>
<dbReference type="GO" id="GO:0039694">
    <property type="term" value="P:viral RNA genome replication"/>
    <property type="evidence" value="ECO:0007669"/>
    <property type="project" value="InterPro"/>
</dbReference>
<feature type="domain" description="SF3 helicase" evidence="24">
    <location>
        <begin position="440"/>
        <end position="599"/>
    </location>
</feature>
<dbReference type="Pfam" id="PF00915">
    <property type="entry name" value="Calici_coat"/>
    <property type="match status" value="1"/>
</dbReference>
<dbReference type="InterPro" id="IPR043128">
    <property type="entry name" value="Rev_trsase/Diguanyl_cyclase"/>
</dbReference>